<feature type="compositionally biased region" description="Basic and acidic residues" evidence="1">
    <location>
        <begin position="88"/>
        <end position="111"/>
    </location>
</feature>
<accession>A0A4Q9B934</accession>
<dbReference type="RefSeq" id="WP_130839753.1">
    <property type="nucleotide sequence ID" value="NZ_SIJL01000001.1"/>
</dbReference>
<keyword evidence="3" id="KW-1185">Reference proteome</keyword>
<proteinExistence type="predicted"/>
<dbReference type="EMBL" id="SIJL01000001">
    <property type="protein sequence ID" value="TBH21848.1"/>
    <property type="molecule type" value="Genomic_DNA"/>
</dbReference>
<feature type="compositionally biased region" description="Pro residues" evidence="1">
    <location>
        <begin position="30"/>
        <end position="50"/>
    </location>
</feature>
<dbReference type="AlphaFoldDB" id="A0A4Q9B934"/>
<organism evidence="2 3">
    <name type="scientific">Thermus thermamylovorans</name>
    <dbReference type="NCBI Taxonomy" id="2509362"/>
    <lineage>
        <taxon>Bacteria</taxon>
        <taxon>Thermotogati</taxon>
        <taxon>Deinococcota</taxon>
        <taxon>Deinococci</taxon>
        <taxon>Thermales</taxon>
        <taxon>Thermaceae</taxon>
        <taxon>Thermus</taxon>
    </lineage>
</organism>
<dbReference type="OrthoDB" id="33448at2"/>
<evidence type="ECO:0000256" key="1">
    <source>
        <dbReference type="SAM" id="MobiDB-lite"/>
    </source>
</evidence>
<reference evidence="2 3" key="1">
    <citation type="submission" date="2019-02" db="EMBL/GenBank/DDBJ databases">
        <title>Thermus sp. a novel from hot spring.</title>
        <authorList>
            <person name="Zhao Z."/>
        </authorList>
    </citation>
    <scope>NUCLEOTIDE SEQUENCE [LARGE SCALE GENOMIC DNA]</scope>
    <source>
        <strain evidence="2 3">CFH 72773T</strain>
    </source>
</reference>
<sequence>MSLENLLALLFLLFFIVIPTLQSLTRRGQPLPPPDLPPDLPEPEPPPRPRPQARPRPRPAAPPPPPPPPAPTWASREGESLEGPGVPERTRLEVRFREELREEPQEPSPERKPRRAFLGKDWESILRGVVWHEVLKRPKGF</sequence>
<feature type="compositionally biased region" description="Pro residues" evidence="1">
    <location>
        <begin position="58"/>
        <end position="71"/>
    </location>
</feature>
<evidence type="ECO:0000313" key="3">
    <source>
        <dbReference type="Proteomes" id="UP000292858"/>
    </source>
</evidence>
<feature type="region of interest" description="Disordered" evidence="1">
    <location>
        <begin position="27"/>
        <end position="116"/>
    </location>
</feature>
<comment type="caution">
    <text evidence="2">The sequence shown here is derived from an EMBL/GenBank/DDBJ whole genome shotgun (WGS) entry which is preliminary data.</text>
</comment>
<gene>
    <name evidence="2" type="ORF">ETP66_01000</name>
</gene>
<dbReference type="Proteomes" id="UP000292858">
    <property type="component" value="Unassembled WGS sequence"/>
</dbReference>
<name>A0A4Q9B934_9DEIN</name>
<evidence type="ECO:0000313" key="2">
    <source>
        <dbReference type="EMBL" id="TBH21848.1"/>
    </source>
</evidence>
<protein>
    <submittedName>
        <fullName evidence="2">Uncharacterized protein</fullName>
    </submittedName>
</protein>